<feature type="region of interest" description="Disordered" evidence="1">
    <location>
        <begin position="1"/>
        <end position="94"/>
    </location>
</feature>
<feature type="compositionally biased region" description="Acidic residues" evidence="1">
    <location>
        <begin position="29"/>
        <end position="46"/>
    </location>
</feature>
<feature type="region of interest" description="Disordered" evidence="1">
    <location>
        <begin position="192"/>
        <end position="284"/>
    </location>
</feature>
<feature type="compositionally biased region" description="Low complexity" evidence="1">
    <location>
        <begin position="8"/>
        <end position="20"/>
    </location>
</feature>
<feature type="region of interest" description="Disordered" evidence="1">
    <location>
        <begin position="1049"/>
        <end position="1106"/>
    </location>
</feature>
<feature type="compositionally biased region" description="Basic and acidic residues" evidence="1">
    <location>
        <begin position="1006"/>
        <end position="1015"/>
    </location>
</feature>
<feature type="compositionally biased region" description="Polar residues" evidence="1">
    <location>
        <begin position="837"/>
        <end position="847"/>
    </location>
</feature>
<dbReference type="Proteomes" id="UP000245768">
    <property type="component" value="Unassembled WGS sequence"/>
</dbReference>
<feature type="compositionally biased region" description="Polar residues" evidence="1">
    <location>
        <begin position="527"/>
        <end position="542"/>
    </location>
</feature>
<dbReference type="AlphaFoldDB" id="A0A316YFW5"/>
<reference evidence="2 3" key="1">
    <citation type="journal article" date="2018" name="Mol. Biol. Evol.">
        <title>Broad Genomic Sampling Reveals a Smut Pathogenic Ancestry of the Fungal Clade Ustilaginomycotina.</title>
        <authorList>
            <person name="Kijpornyongpan T."/>
            <person name="Mondo S.J."/>
            <person name="Barry K."/>
            <person name="Sandor L."/>
            <person name="Lee J."/>
            <person name="Lipzen A."/>
            <person name="Pangilinan J."/>
            <person name="LaButti K."/>
            <person name="Hainaut M."/>
            <person name="Henrissat B."/>
            <person name="Grigoriev I.V."/>
            <person name="Spatafora J.W."/>
            <person name="Aime M.C."/>
        </authorList>
    </citation>
    <scope>NUCLEOTIDE SEQUENCE [LARGE SCALE GENOMIC DNA]</scope>
    <source>
        <strain evidence="2 3">MCA 4198</strain>
    </source>
</reference>
<protein>
    <recommendedName>
        <fullName evidence="4">Protein byr4</fullName>
    </recommendedName>
</protein>
<sequence>METKEKAVAPAASEASAPAASILMSPPLEDWDKDGDFDFSENDEEIGERSSSLLGRSVGLLDDERAPASSSLARGEEGGFNWDADFGDENVDGDVDEDQVETIKLSSVAGSTLAQLAQLSAAKRNASTESPNADGLAEFAGTVTQLGRSNFTNSKLAPRVDMEGGGDWDEDLEIPDVFPNRLLRRPASFASDIETGTPSLGSTIGSVSEGTSQGTHSDSLGLTDPEGMPSSHAGPSTPSKKGAYSSSTSSNASSLMSPPRTGHFPVSITSKSPGRPDWEGQGGDEADFVLAPEVQRLSLSPAMIKKPTDRGLDQQQRILWDSGDEAKSLAVNRRIGASSPSASGASTDAEEGALEGEDMLDGLEFPDHIFGESDRGKGKTAETALAVSARLEALLDARRGKGFVQTQGRHLKPDTSDHDIAAGLVITDDMDLSPSRLKAKSLRYKLRQQARQTSPQSAPSPSIPTAPRAMLKGMGRPTPPRAPSAYSHGGGQAQGTSARAMKSHEETRANSAARRPISPAIERKAPVSTNVGRSVSTVQERSSPAPRGAKPSPPSVRSSMPVRAPSRADSIDGSSSAPARPSTPSSFQQEGAGAKRRAPAGHSSVKRYTMPTNASRAKQSLTDSPTISSLGDLSVQPMATPKLMRLPKRARPYGDGRELDSFDDLPTTNIDRSYGSSSSRSTGAATSTQAPGQKHLQSPFAGASPTAASGRKQNTTPSDGTASTANTHTRPGRNRRSSRKKQKQPYLIRNLAGASMGPRIVGDMRWNPSRQQWEGNEREMKDFDNALQSSARPALITQLSPLSASTIMQGTITQSLWSGQPDQQTPQRPMTLETRLLSKSSPQSADGQSPGGVRIVGDMVFDPIKLKWTHKSGIEEPDPFAEEEEEEEEEESKGVAETAGYKALEDDRLETGSNDDDAPFPRESSFPKETASNWARRTRSTEQLGRTRGSERLSEAPASSQIGRVTSATIPPATSSASPPRKSSKWQSLTDQTYRLFGEALSSDAGDVKDKKEEFPGPLKTRGVSDKLWKECIAAEERHRAEMHGFLPPVAQSSASSGSAGGGRGGRGERGSGRGAAAKGMGGAGGTRTKNGSLYLLQRMARQAGR</sequence>
<dbReference type="InParanoid" id="A0A316YFW5"/>
<accession>A0A316YFW5</accession>
<feature type="compositionally biased region" description="Polar residues" evidence="1">
    <location>
        <begin position="610"/>
        <end position="631"/>
    </location>
</feature>
<feature type="compositionally biased region" description="Polar residues" evidence="1">
    <location>
        <begin position="711"/>
        <end position="729"/>
    </location>
</feature>
<dbReference type="GeneID" id="37044277"/>
<organism evidence="2 3">
    <name type="scientific">Acaromyces ingoldii</name>
    <dbReference type="NCBI Taxonomy" id="215250"/>
    <lineage>
        <taxon>Eukaryota</taxon>
        <taxon>Fungi</taxon>
        <taxon>Dikarya</taxon>
        <taxon>Basidiomycota</taxon>
        <taxon>Ustilaginomycotina</taxon>
        <taxon>Exobasidiomycetes</taxon>
        <taxon>Exobasidiales</taxon>
        <taxon>Cryptobasidiaceae</taxon>
        <taxon>Acaromyces</taxon>
    </lineage>
</organism>
<dbReference type="STRING" id="215250.A0A316YFW5"/>
<proteinExistence type="predicted"/>
<dbReference type="GO" id="GO:0044732">
    <property type="term" value="C:mitotic spindle pole body"/>
    <property type="evidence" value="ECO:0007669"/>
    <property type="project" value="TreeGrafter"/>
</dbReference>
<feature type="compositionally biased region" description="Acidic residues" evidence="1">
    <location>
        <begin position="875"/>
        <end position="891"/>
    </location>
</feature>
<feature type="region of interest" description="Disordered" evidence="1">
    <location>
        <begin position="1002"/>
        <end position="1022"/>
    </location>
</feature>
<feature type="region of interest" description="Disordered" evidence="1">
    <location>
        <begin position="870"/>
        <end position="989"/>
    </location>
</feature>
<feature type="compositionally biased region" description="Polar residues" evidence="1">
    <location>
        <begin position="449"/>
        <end position="460"/>
    </location>
</feature>
<dbReference type="PANTHER" id="PTHR35140">
    <property type="entry name" value="MITOTIC CHECK POINT PROTEIN BFA1"/>
    <property type="match status" value="1"/>
</dbReference>
<keyword evidence="3" id="KW-1185">Reference proteome</keyword>
<evidence type="ECO:0000256" key="1">
    <source>
        <dbReference type="SAM" id="MobiDB-lite"/>
    </source>
</evidence>
<feature type="compositionally biased region" description="Low complexity" evidence="1">
    <location>
        <begin position="672"/>
        <end position="687"/>
    </location>
</feature>
<evidence type="ECO:0000313" key="3">
    <source>
        <dbReference type="Proteomes" id="UP000245768"/>
    </source>
</evidence>
<evidence type="ECO:0008006" key="4">
    <source>
        <dbReference type="Google" id="ProtNLM"/>
    </source>
</evidence>
<dbReference type="OrthoDB" id="19159at2759"/>
<dbReference type="InterPro" id="IPR034586">
    <property type="entry name" value="Bfa1/Byr4"/>
</dbReference>
<dbReference type="GO" id="GO:1990334">
    <property type="term" value="C:Bfa1-Bub2 complex"/>
    <property type="evidence" value="ECO:0007669"/>
    <property type="project" value="InterPro"/>
</dbReference>
<dbReference type="GO" id="GO:0005096">
    <property type="term" value="F:GTPase activator activity"/>
    <property type="evidence" value="ECO:0007669"/>
    <property type="project" value="InterPro"/>
</dbReference>
<dbReference type="GO" id="GO:0001100">
    <property type="term" value="P:negative regulation of exit from mitosis"/>
    <property type="evidence" value="ECO:0007669"/>
    <property type="project" value="InterPro"/>
</dbReference>
<gene>
    <name evidence="2" type="ORF">FA10DRAFT_268508</name>
</gene>
<evidence type="ECO:0000313" key="2">
    <source>
        <dbReference type="EMBL" id="PWN88307.1"/>
    </source>
</evidence>
<feature type="region of interest" description="Disordered" evidence="1">
    <location>
        <begin position="835"/>
        <end position="855"/>
    </location>
</feature>
<feature type="compositionally biased region" description="Low complexity" evidence="1">
    <location>
        <begin position="245"/>
        <end position="257"/>
    </location>
</feature>
<dbReference type="PANTHER" id="PTHR35140:SF1">
    <property type="entry name" value="MITOTIC CHECK POINT PROTEIN BFA1"/>
    <property type="match status" value="1"/>
</dbReference>
<dbReference type="RefSeq" id="XP_025375505.1">
    <property type="nucleotide sequence ID" value="XM_025522361.1"/>
</dbReference>
<feature type="compositionally biased region" description="Polar residues" evidence="1">
    <location>
        <begin position="194"/>
        <end position="220"/>
    </location>
</feature>
<feature type="compositionally biased region" description="Low complexity" evidence="1">
    <location>
        <begin position="966"/>
        <end position="980"/>
    </location>
</feature>
<feature type="compositionally biased region" description="Low complexity" evidence="1">
    <location>
        <begin position="49"/>
        <end position="60"/>
    </location>
</feature>
<feature type="compositionally biased region" description="Low complexity" evidence="1">
    <location>
        <begin position="555"/>
        <end position="586"/>
    </location>
</feature>
<name>A0A316YFW5_9BASI</name>
<feature type="region of interest" description="Disordered" evidence="1">
    <location>
        <begin position="445"/>
        <end position="764"/>
    </location>
</feature>
<dbReference type="EMBL" id="KZ819638">
    <property type="protein sequence ID" value="PWN88307.1"/>
    <property type="molecule type" value="Genomic_DNA"/>
</dbReference>
<feature type="compositionally biased region" description="Acidic residues" evidence="1">
    <location>
        <begin position="85"/>
        <end position="94"/>
    </location>
</feature>
<feature type="compositionally biased region" description="Basic residues" evidence="1">
    <location>
        <begin position="730"/>
        <end position="743"/>
    </location>
</feature>